<accession>A0ABD3WLJ5</accession>
<proteinExistence type="predicted"/>
<dbReference type="AlphaFoldDB" id="A0ABD3WLJ5"/>
<protein>
    <submittedName>
        <fullName evidence="1">Uncharacterized protein</fullName>
    </submittedName>
</protein>
<gene>
    <name evidence="1" type="ORF">ACJMK2_037391</name>
</gene>
<dbReference type="EMBL" id="JBJQND010000006">
    <property type="protein sequence ID" value="KAL3874365.1"/>
    <property type="molecule type" value="Genomic_DNA"/>
</dbReference>
<keyword evidence="2" id="KW-1185">Reference proteome</keyword>
<sequence length="523" mass="61309">MPDRIQKFKKVLKKCTEVFCGKSNKSNFLQEQSAYGTTEIRNDVPRDVQDTPSPYESLIAPPAANRRLDKLMRKYCSRRSKRTQKNRIQLLKEPGARFRFSNLFRRKKRKISKRESSLQELYKYLSTTYFKRPFFMADFRLLEDFTSSSARIKRRIVHSYGFPFKRNAVSRRKNYASIINTSLSDTFILVERAALDVETIYGIRYPKFIPILDPSDQFHPISSGDKKLPRCWFDVQACYEGWRKLRYQAELIPPEIKHCDEKSPEILFADINQSLSDSMLQDDEVKSGMCLPLFTNKSNKDAHFRWKENGINIRKADFESFSCDKSGKHSVLVSRKEWPDDRSGRQQKFESIYKNHPLAERFCRINLDHLRLVAKLAEDTFYTTRQYFNLNEKPYTELYIEAEGGRYASISLCHLKTEMAHSCLKSFFFPCQDVANVMWIKDINARILQNIFKIEETVYDVFQRSAKAADITKFKAVIFLSLGATLLLKHRHVCFLDTLSVCLGMEKENILLIDVRYKPVDII</sequence>
<evidence type="ECO:0000313" key="2">
    <source>
        <dbReference type="Proteomes" id="UP001634394"/>
    </source>
</evidence>
<comment type="caution">
    <text evidence="1">The sequence shown here is derived from an EMBL/GenBank/DDBJ whole genome shotgun (WGS) entry which is preliminary data.</text>
</comment>
<evidence type="ECO:0000313" key="1">
    <source>
        <dbReference type="EMBL" id="KAL3874365.1"/>
    </source>
</evidence>
<organism evidence="1 2">
    <name type="scientific">Sinanodonta woodiana</name>
    <name type="common">Chinese pond mussel</name>
    <name type="synonym">Anodonta woodiana</name>
    <dbReference type="NCBI Taxonomy" id="1069815"/>
    <lineage>
        <taxon>Eukaryota</taxon>
        <taxon>Metazoa</taxon>
        <taxon>Spiralia</taxon>
        <taxon>Lophotrochozoa</taxon>
        <taxon>Mollusca</taxon>
        <taxon>Bivalvia</taxon>
        <taxon>Autobranchia</taxon>
        <taxon>Heteroconchia</taxon>
        <taxon>Palaeoheterodonta</taxon>
        <taxon>Unionida</taxon>
        <taxon>Unionoidea</taxon>
        <taxon>Unionidae</taxon>
        <taxon>Unioninae</taxon>
        <taxon>Sinanodonta</taxon>
    </lineage>
</organism>
<name>A0ABD3WLJ5_SINWO</name>
<dbReference type="Proteomes" id="UP001634394">
    <property type="component" value="Unassembled WGS sequence"/>
</dbReference>
<reference evidence="1 2" key="1">
    <citation type="submission" date="2024-11" db="EMBL/GenBank/DDBJ databases">
        <title>Chromosome-level genome assembly of the freshwater bivalve Anodonta woodiana.</title>
        <authorList>
            <person name="Chen X."/>
        </authorList>
    </citation>
    <scope>NUCLEOTIDE SEQUENCE [LARGE SCALE GENOMIC DNA]</scope>
    <source>
        <strain evidence="1">MN2024</strain>
        <tissue evidence="1">Gills</tissue>
    </source>
</reference>